<evidence type="ECO:0000313" key="1">
    <source>
        <dbReference type="EMBL" id="CAD7587511.1"/>
    </source>
</evidence>
<dbReference type="EMBL" id="OE839510">
    <property type="protein sequence ID" value="CAD7587511.1"/>
    <property type="molecule type" value="Genomic_DNA"/>
</dbReference>
<name>A0A7R9JSK7_TIMGE</name>
<sequence>MEYKREIHEIRKITNRNVFLCPVAAMNLIICICMKKKKVPEISINSYSKHMASIDNVRCKSQYLTYEHVKVALVTLPTIE</sequence>
<dbReference type="AlphaFoldDB" id="A0A7R9JSK7"/>
<organism evidence="1">
    <name type="scientific">Timema genevievae</name>
    <name type="common">Walking stick</name>
    <dbReference type="NCBI Taxonomy" id="629358"/>
    <lineage>
        <taxon>Eukaryota</taxon>
        <taxon>Metazoa</taxon>
        <taxon>Ecdysozoa</taxon>
        <taxon>Arthropoda</taxon>
        <taxon>Hexapoda</taxon>
        <taxon>Insecta</taxon>
        <taxon>Pterygota</taxon>
        <taxon>Neoptera</taxon>
        <taxon>Polyneoptera</taxon>
        <taxon>Phasmatodea</taxon>
        <taxon>Timematodea</taxon>
        <taxon>Timematoidea</taxon>
        <taxon>Timematidae</taxon>
        <taxon>Timema</taxon>
    </lineage>
</organism>
<protein>
    <submittedName>
        <fullName evidence="1">Uncharacterized protein</fullName>
    </submittedName>
</protein>
<reference evidence="1" key="1">
    <citation type="submission" date="2020-11" db="EMBL/GenBank/DDBJ databases">
        <authorList>
            <person name="Tran Van P."/>
        </authorList>
    </citation>
    <scope>NUCLEOTIDE SEQUENCE</scope>
</reference>
<proteinExistence type="predicted"/>
<accession>A0A7R9JSK7</accession>
<gene>
    <name evidence="1" type="ORF">TGEB3V08_LOCUS1694</name>
</gene>